<evidence type="ECO:0000313" key="2">
    <source>
        <dbReference type="EMBL" id="MBA8802210.1"/>
    </source>
</evidence>
<proteinExistence type="predicted"/>
<dbReference type="PANTHER" id="PTHR38011">
    <property type="entry name" value="DIHYDROFOLATE REDUCTASE FAMILY PROTEIN (AFU_ORTHOLOGUE AFUA_8G06820)"/>
    <property type="match status" value="1"/>
</dbReference>
<comment type="caution">
    <text evidence="2">The sequence shown here is derived from an EMBL/GenBank/DDBJ whole genome shotgun (WGS) entry which is preliminary data.</text>
</comment>
<gene>
    <name evidence="2" type="ORF">FB382_000501</name>
</gene>
<feature type="domain" description="Bacterial bifunctional deaminase-reductase C-terminal" evidence="1">
    <location>
        <begin position="4"/>
        <end position="182"/>
    </location>
</feature>
<dbReference type="InterPro" id="IPR024072">
    <property type="entry name" value="DHFR-like_dom_sf"/>
</dbReference>
<protein>
    <submittedName>
        <fullName evidence="2">Dihydrofolate reductase</fullName>
    </submittedName>
</protein>
<dbReference type="Gene3D" id="3.40.430.10">
    <property type="entry name" value="Dihydrofolate Reductase, subunit A"/>
    <property type="match status" value="1"/>
</dbReference>
<dbReference type="Proteomes" id="UP000580910">
    <property type="component" value="Unassembled WGS sequence"/>
</dbReference>
<evidence type="ECO:0000259" key="1">
    <source>
        <dbReference type="Pfam" id="PF01872"/>
    </source>
</evidence>
<accession>A0A7W3IX09</accession>
<dbReference type="RefSeq" id="WP_182536516.1">
    <property type="nucleotide sequence ID" value="NZ_JACGXA010000001.1"/>
</dbReference>
<dbReference type="AlphaFoldDB" id="A0A7W3IX09"/>
<evidence type="ECO:0000313" key="3">
    <source>
        <dbReference type="Proteomes" id="UP000580910"/>
    </source>
</evidence>
<reference evidence="2 3" key="1">
    <citation type="submission" date="2020-07" db="EMBL/GenBank/DDBJ databases">
        <title>Sequencing the genomes of 1000 actinobacteria strains.</title>
        <authorList>
            <person name="Klenk H.-P."/>
        </authorList>
    </citation>
    <scope>NUCLEOTIDE SEQUENCE [LARGE SCALE GENOMIC DNA]</scope>
    <source>
        <strain evidence="2 3">DSM 21349</strain>
    </source>
</reference>
<dbReference type="PANTHER" id="PTHR38011:SF11">
    <property type="entry name" value="2,5-DIAMINO-6-RIBOSYLAMINO-4(3H)-PYRIMIDINONE 5'-PHOSPHATE REDUCTASE"/>
    <property type="match status" value="1"/>
</dbReference>
<dbReference type="EMBL" id="JACGXA010000001">
    <property type="protein sequence ID" value="MBA8802210.1"/>
    <property type="molecule type" value="Genomic_DNA"/>
</dbReference>
<name>A0A7W3IX09_9ACTN</name>
<dbReference type="Pfam" id="PF01872">
    <property type="entry name" value="RibD_C"/>
    <property type="match status" value="1"/>
</dbReference>
<dbReference type="InterPro" id="IPR002734">
    <property type="entry name" value="RibDG_C"/>
</dbReference>
<keyword evidence="3" id="KW-1185">Reference proteome</keyword>
<dbReference type="InterPro" id="IPR050765">
    <property type="entry name" value="Riboflavin_Biosynth_HTPR"/>
</dbReference>
<dbReference type="SUPFAM" id="SSF53597">
    <property type="entry name" value="Dihydrofolate reductase-like"/>
    <property type="match status" value="1"/>
</dbReference>
<dbReference type="GO" id="GO:0009231">
    <property type="term" value="P:riboflavin biosynthetic process"/>
    <property type="evidence" value="ECO:0007669"/>
    <property type="project" value="InterPro"/>
</dbReference>
<sequence length="192" mass="20904">MARVVYFTACTLDGFIADADNGLDWLFEVPHAEDDGDWDAFISRIGALVMGATTWEWLLAHEDVLGVRGPSAWRTYYDDRPGWVFSHRDLPMAPGLTTLVSGDVRPVYDEICARLPADGPGSDIWVVGGGDLVGQFDDAGLLDELHLGLTPVTLGAGAPLLPRRITSARMSFRSVHQAGQRVRLVLDVVRGS</sequence>
<dbReference type="GO" id="GO:0008703">
    <property type="term" value="F:5-amino-6-(5-phosphoribosylamino)uracil reductase activity"/>
    <property type="evidence" value="ECO:0007669"/>
    <property type="project" value="InterPro"/>
</dbReference>
<organism evidence="2 3">
    <name type="scientific">Nocardioides ginsengisegetis</name>
    <dbReference type="NCBI Taxonomy" id="661491"/>
    <lineage>
        <taxon>Bacteria</taxon>
        <taxon>Bacillati</taxon>
        <taxon>Actinomycetota</taxon>
        <taxon>Actinomycetes</taxon>
        <taxon>Propionibacteriales</taxon>
        <taxon>Nocardioidaceae</taxon>
        <taxon>Nocardioides</taxon>
    </lineage>
</organism>